<dbReference type="EMBL" id="CP089983">
    <property type="protein sequence ID" value="WXB05999.1"/>
    <property type="molecule type" value="Genomic_DNA"/>
</dbReference>
<evidence type="ECO:0000313" key="2">
    <source>
        <dbReference type="Proteomes" id="UP001374803"/>
    </source>
</evidence>
<keyword evidence="2" id="KW-1185">Reference proteome</keyword>
<organism evidence="1 2">
    <name type="scientific">Pendulispora rubella</name>
    <dbReference type="NCBI Taxonomy" id="2741070"/>
    <lineage>
        <taxon>Bacteria</taxon>
        <taxon>Pseudomonadati</taxon>
        <taxon>Myxococcota</taxon>
        <taxon>Myxococcia</taxon>
        <taxon>Myxococcales</taxon>
        <taxon>Sorangiineae</taxon>
        <taxon>Pendulisporaceae</taxon>
        <taxon>Pendulispora</taxon>
    </lineage>
</organism>
<accession>A0ABZ2L8W1</accession>
<gene>
    <name evidence="1" type="ORF">LVJ94_01805</name>
</gene>
<dbReference type="Proteomes" id="UP001374803">
    <property type="component" value="Chromosome"/>
</dbReference>
<dbReference type="RefSeq" id="WP_394835648.1">
    <property type="nucleotide sequence ID" value="NZ_CP089929.1"/>
</dbReference>
<name>A0ABZ2L8W1_9BACT</name>
<reference evidence="1" key="1">
    <citation type="submission" date="2021-12" db="EMBL/GenBank/DDBJ databases">
        <title>Discovery of the Pendulisporaceae a myxobacterial family with distinct sporulation behavior and unique specialized metabolism.</title>
        <authorList>
            <person name="Garcia R."/>
            <person name="Popoff A."/>
            <person name="Bader C.D."/>
            <person name="Loehr J."/>
            <person name="Walesch S."/>
            <person name="Walt C."/>
            <person name="Boldt J."/>
            <person name="Bunk B."/>
            <person name="Haeckl F.J.F.P.J."/>
            <person name="Gunesch A.P."/>
            <person name="Birkelbach J."/>
            <person name="Nuebel U."/>
            <person name="Pietschmann T."/>
            <person name="Bach T."/>
            <person name="Mueller R."/>
        </authorList>
    </citation>
    <scope>NUCLEOTIDE SEQUENCE</scope>
    <source>
        <strain evidence="1">MSr11367</strain>
    </source>
</reference>
<evidence type="ECO:0000313" key="1">
    <source>
        <dbReference type="EMBL" id="WXB05999.1"/>
    </source>
</evidence>
<sequence length="599" mass="66392">MIRQLSIRLAGNIHIDERTDTPIEILIWRALLKIARILVAHKGASPELRARLEEVTSANPDRYLSSCVDLLKLVWPTVERPFVDAALHLADLSTIDREVFRVVARFPRGDEPERTAIVDWLGGASLSSERLEALGTSLVLDDEADAARGLKTLLALASLAGTPVALAFDQIEGTIRLGPDAVSTFLEVISSLYNDVPGTVLLVFCQTMYWPTLREQVSLHVRDRLEDTPRVILKGLTKEEALLIVETRMKHFWDSVAERPSDPLFPLSREQVLTHVTDGNLRTPRAVVRYFQALLREPPPRGGVPRNPSVDVKPEDIVRRKLDTLLAEEKGITRPPDLRAEIAQAVTHDVFKQALTSRRKIREALVEEVSLHRARRSTIDGVRIVLSRDGERKRVYLESSNSQHGNSAASTMRRFADVLETNQADMAMLLREEAFPLPPAAQKALAKLTPRGTVLRFAEGEVATLAAIESLLNAAAAGDVPVDRKTALNLAVEQLEPNLALESRIVDSAFPTQPDEAPITLREELPEDESDERHLAAILEHLRTKRAFEPAAHLASTLGMSVENVHAALHVLATRELVEVVADRNRSPVALLRPEALSL</sequence>
<protein>
    <submittedName>
        <fullName evidence="1">Uncharacterized protein</fullName>
    </submittedName>
</protein>
<proteinExistence type="predicted"/>